<keyword evidence="10" id="KW-1185">Reference proteome</keyword>
<evidence type="ECO:0000259" key="7">
    <source>
        <dbReference type="SMART" id="SM00382"/>
    </source>
</evidence>
<evidence type="ECO:0000256" key="1">
    <source>
        <dbReference type="ARBA" id="ARBA00022741"/>
    </source>
</evidence>
<evidence type="ECO:0000256" key="6">
    <source>
        <dbReference type="ARBA" id="ARBA00023163"/>
    </source>
</evidence>
<organism evidence="9 10">
    <name type="scientific">Synoicihabitans lomoniglobus</name>
    <dbReference type="NCBI Taxonomy" id="2909285"/>
    <lineage>
        <taxon>Bacteria</taxon>
        <taxon>Pseudomonadati</taxon>
        <taxon>Verrucomicrobiota</taxon>
        <taxon>Opitutia</taxon>
        <taxon>Opitutales</taxon>
        <taxon>Opitutaceae</taxon>
        <taxon>Synoicihabitans</taxon>
    </lineage>
</organism>
<dbReference type="GO" id="GO:0006355">
    <property type="term" value="P:regulation of DNA-templated transcription"/>
    <property type="evidence" value="ECO:0007669"/>
    <property type="project" value="InterPro"/>
</dbReference>
<dbReference type="Pfam" id="PF25601">
    <property type="entry name" value="AAA_lid_14"/>
    <property type="match status" value="1"/>
</dbReference>
<evidence type="ECO:0000313" key="9">
    <source>
        <dbReference type="EMBL" id="WED63218.1"/>
    </source>
</evidence>
<dbReference type="InterPro" id="IPR002197">
    <property type="entry name" value="HTH_Fis"/>
</dbReference>
<evidence type="ECO:0000256" key="3">
    <source>
        <dbReference type="ARBA" id="ARBA00023015"/>
    </source>
</evidence>
<dbReference type="AlphaFoldDB" id="A0AAE9ZVH1"/>
<dbReference type="FunFam" id="1.10.8.60:FF:000014">
    <property type="entry name" value="DNA-binding transcriptional regulator NtrC"/>
    <property type="match status" value="1"/>
</dbReference>
<keyword evidence="2" id="KW-0067">ATP-binding</keyword>
<feature type="domain" description="Response regulatory" evidence="8">
    <location>
        <begin position="4"/>
        <end position="115"/>
    </location>
</feature>
<dbReference type="InterPro" id="IPR001789">
    <property type="entry name" value="Sig_transdc_resp-reg_receiver"/>
</dbReference>
<dbReference type="FunFam" id="3.40.50.300:FF:000006">
    <property type="entry name" value="DNA-binding transcriptional regulator NtrC"/>
    <property type="match status" value="1"/>
</dbReference>
<dbReference type="PANTHER" id="PTHR32071:SF21">
    <property type="entry name" value="TRANSCRIPTIONAL REGULATORY PROTEIN FLGR"/>
    <property type="match status" value="1"/>
</dbReference>
<name>A0AAE9ZVH1_9BACT</name>
<dbReference type="InterPro" id="IPR003593">
    <property type="entry name" value="AAA+_ATPase"/>
</dbReference>
<dbReference type="Gene3D" id="3.40.50.2300">
    <property type="match status" value="1"/>
</dbReference>
<feature type="domain" description="AAA+ ATPase" evidence="7">
    <location>
        <begin position="163"/>
        <end position="307"/>
    </location>
</feature>
<dbReference type="InterPro" id="IPR058031">
    <property type="entry name" value="AAA_lid_NorR"/>
</dbReference>
<dbReference type="PROSITE" id="PS00688">
    <property type="entry name" value="SIGMA54_INTERACT_3"/>
    <property type="match status" value="1"/>
</dbReference>
<dbReference type="Gene3D" id="1.10.8.60">
    <property type="match status" value="1"/>
</dbReference>
<dbReference type="Pfam" id="PF02954">
    <property type="entry name" value="HTH_8"/>
    <property type="match status" value="1"/>
</dbReference>
<dbReference type="PROSITE" id="PS00676">
    <property type="entry name" value="SIGMA54_INTERACT_2"/>
    <property type="match status" value="1"/>
</dbReference>
<sequence>MPLERILVVDDEPLIQRSLGQLLRRRKLHVSVAGSIQEGEAELKKEAFDLVFLDVNLPDGDGKNFLERIVDLPERPLVVMITGQGSIEHAVTCMQIGAFDYLLKPFAASHIDVVLGKTEAFRKLVRVNRYLTEREHAAGDGLIFGRSPAMNRLQQLIARVAPSDVTVFVTGENGTGKEMISRELFRQSHRRDEPYIRVNCAVLSESLIESELFGHERGAFTGATTRREGRFELAHKGTLLLDEVSEIPPSSQAKLLRVLQEREFERVGGTKTIKVDVRIIATSNRDLAESVAKGEFRSDLYYRLNVFPVHVPPLRDRPDDIEVLANEFLQRFSRRHRLALPGFTPEALRTLETYRWPGNVRELENTIERAVILGEAGRPVSAAQLNLPDLPASFRPESAPPAVAPTPPAPLPVAPIAEETLPPPVDPPSVPKTDAPVSLSALEQNAILEMLHANGGNRTQTAEKLQISIRTLRNKLTEYRAQGIEIPGDR</sequence>
<dbReference type="SUPFAM" id="SSF46689">
    <property type="entry name" value="Homeodomain-like"/>
    <property type="match status" value="1"/>
</dbReference>
<dbReference type="InterPro" id="IPR027417">
    <property type="entry name" value="P-loop_NTPase"/>
</dbReference>
<keyword evidence="3" id="KW-0805">Transcription regulation</keyword>
<dbReference type="SUPFAM" id="SSF52540">
    <property type="entry name" value="P-loop containing nucleoside triphosphate hydrolases"/>
    <property type="match status" value="1"/>
</dbReference>
<protein>
    <submittedName>
        <fullName evidence="9">Sigma-54 dependent transcriptional regulator</fullName>
    </submittedName>
</protein>
<gene>
    <name evidence="9" type="ORF">PXH66_12850</name>
</gene>
<evidence type="ECO:0000256" key="5">
    <source>
        <dbReference type="ARBA" id="ARBA00023159"/>
    </source>
</evidence>
<proteinExistence type="predicted"/>
<dbReference type="CDD" id="cd00009">
    <property type="entry name" value="AAA"/>
    <property type="match status" value="1"/>
</dbReference>
<evidence type="ECO:0000256" key="4">
    <source>
        <dbReference type="ARBA" id="ARBA00023125"/>
    </source>
</evidence>
<dbReference type="InterPro" id="IPR011006">
    <property type="entry name" value="CheY-like_superfamily"/>
</dbReference>
<evidence type="ECO:0000313" key="10">
    <source>
        <dbReference type="Proteomes" id="UP001218638"/>
    </source>
</evidence>
<dbReference type="InterPro" id="IPR009057">
    <property type="entry name" value="Homeodomain-like_sf"/>
</dbReference>
<dbReference type="Pfam" id="PF00072">
    <property type="entry name" value="Response_reg"/>
    <property type="match status" value="1"/>
</dbReference>
<dbReference type="RefSeq" id="WP_330928570.1">
    <property type="nucleotide sequence ID" value="NZ_CP119075.1"/>
</dbReference>
<dbReference type="KEGG" id="slom:PXH66_12850"/>
<keyword evidence="6" id="KW-0804">Transcription</keyword>
<keyword evidence="1" id="KW-0547">Nucleotide-binding</keyword>
<keyword evidence="5" id="KW-0010">Activator</keyword>
<dbReference type="SMART" id="SM00448">
    <property type="entry name" value="REC"/>
    <property type="match status" value="1"/>
</dbReference>
<evidence type="ECO:0000259" key="8">
    <source>
        <dbReference type="SMART" id="SM00448"/>
    </source>
</evidence>
<dbReference type="PANTHER" id="PTHR32071">
    <property type="entry name" value="TRANSCRIPTIONAL REGULATORY PROTEIN"/>
    <property type="match status" value="1"/>
</dbReference>
<dbReference type="GO" id="GO:0043565">
    <property type="term" value="F:sequence-specific DNA binding"/>
    <property type="evidence" value="ECO:0007669"/>
    <property type="project" value="InterPro"/>
</dbReference>
<dbReference type="EMBL" id="CP119075">
    <property type="protein sequence ID" value="WED63218.1"/>
    <property type="molecule type" value="Genomic_DNA"/>
</dbReference>
<dbReference type="Gene3D" id="1.10.10.60">
    <property type="entry name" value="Homeodomain-like"/>
    <property type="match status" value="1"/>
</dbReference>
<dbReference type="SMART" id="SM00382">
    <property type="entry name" value="AAA"/>
    <property type="match status" value="1"/>
</dbReference>
<dbReference type="GO" id="GO:0005524">
    <property type="term" value="F:ATP binding"/>
    <property type="evidence" value="ECO:0007669"/>
    <property type="project" value="UniProtKB-KW"/>
</dbReference>
<dbReference type="GO" id="GO:0000160">
    <property type="term" value="P:phosphorelay signal transduction system"/>
    <property type="evidence" value="ECO:0007669"/>
    <property type="project" value="InterPro"/>
</dbReference>
<dbReference type="Proteomes" id="UP001218638">
    <property type="component" value="Chromosome"/>
</dbReference>
<reference evidence="9" key="1">
    <citation type="submission" date="2023-03" db="EMBL/GenBank/DDBJ databases">
        <title>Lomoglobus Profundus gen. nov., sp. nov., a novel member of the phylum Verrucomicrobia, isolated from deep-marine sediment of South China Sea.</title>
        <authorList>
            <person name="Ahmad T."/>
            <person name="Ishaq S.E."/>
            <person name="Wang F."/>
        </authorList>
    </citation>
    <scope>NUCLEOTIDE SEQUENCE</scope>
    <source>
        <strain evidence="9">LMO-M01</strain>
    </source>
</reference>
<dbReference type="InterPro" id="IPR025944">
    <property type="entry name" value="Sigma_54_int_dom_CS"/>
</dbReference>
<keyword evidence="4" id="KW-0238">DNA-binding</keyword>
<dbReference type="SUPFAM" id="SSF52172">
    <property type="entry name" value="CheY-like"/>
    <property type="match status" value="1"/>
</dbReference>
<dbReference type="Pfam" id="PF00158">
    <property type="entry name" value="Sigma54_activat"/>
    <property type="match status" value="1"/>
</dbReference>
<dbReference type="Gene3D" id="3.40.50.300">
    <property type="entry name" value="P-loop containing nucleotide triphosphate hydrolases"/>
    <property type="match status" value="1"/>
</dbReference>
<accession>A0AAE9ZVH1</accession>
<evidence type="ECO:0000256" key="2">
    <source>
        <dbReference type="ARBA" id="ARBA00022840"/>
    </source>
</evidence>
<dbReference type="InterPro" id="IPR002078">
    <property type="entry name" value="Sigma_54_int"/>
</dbReference>
<dbReference type="InterPro" id="IPR025943">
    <property type="entry name" value="Sigma_54_int_dom_ATP-bd_2"/>
</dbReference>